<name>A0A7Z2GF60_9BURK</name>
<dbReference type="AlphaFoldDB" id="A0A7Z2GF60"/>
<proteinExistence type="predicted"/>
<evidence type="ECO:0000313" key="4">
    <source>
        <dbReference type="Proteomes" id="UP000433577"/>
    </source>
</evidence>
<evidence type="ECO:0000313" key="3">
    <source>
        <dbReference type="EMBL" id="QGZ60400.1"/>
    </source>
</evidence>
<evidence type="ECO:0000256" key="1">
    <source>
        <dbReference type="SAM" id="MobiDB-lite"/>
    </source>
</evidence>
<feature type="domain" description="Ribbon-helix-helix protein CopG" evidence="2">
    <location>
        <begin position="8"/>
        <end position="46"/>
    </location>
</feature>
<dbReference type="RefSeq" id="WP_158947881.1">
    <property type="nucleotide sequence ID" value="NZ_CP046913.1"/>
</dbReference>
<dbReference type="GO" id="GO:0006355">
    <property type="term" value="P:regulation of DNA-templated transcription"/>
    <property type="evidence" value="ECO:0007669"/>
    <property type="project" value="InterPro"/>
</dbReference>
<dbReference type="InterPro" id="IPR010985">
    <property type="entry name" value="Ribbon_hlx_hlx"/>
</dbReference>
<feature type="region of interest" description="Disordered" evidence="1">
    <location>
        <begin position="81"/>
        <end position="102"/>
    </location>
</feature>
<dbReference type="EMBL" id="CP046913">
    <property type="protein sequence ID" value="QGZ60400.1"/>
    <property type="molecule type" value="Genomic_DNA"/>
</dbReference>
<dbReference type="Proteomes" id="UP000433577">
    <property type="component" value="Chromosome 1"/>
</dbReference>
<keyword evidence="4" id="KW-1185">Reference proteome</keyword>
<dbReference type="KEGG" id="pacs:FAZ98_00870"/>
<gene>
    <name evidence="3" type="ORF">FAZ98_00870</name>
</gene>
<sequence>MAAETQTLTVQLPVELAQELDALADMIARPKNWIVRNALVQYFAREGEKRRMLQEGLEDITAGRVASLEQVRAWANSITNGANVTNGAAPHPGEPQPAQART</sequence>
<dbReference type="PANTHER" id="PTHR40688">
    <property type="match status" value="1"/>
</dbReference>
<dbReference type="PANTHER" id="PTHR40688:SF2">
    <property type="entry name" value="RIBBON-HELIX-HELIX PROTEIN COPG DOMAIN-CONTAINING PROTEIN"/>
    <property type="match status" value="1"/>
</dbReference>
<dbReference type="OrthoDB" id="5298181at2"/>
<dbReference type="CDD" id="cd22233">
    <property type="entry name" value="RHH_CopAso-like"/>
    <property type="match status" value="1"/>
</dbReference>
<dbReference type="Pfam" id="PF01402">
    <property type="entry name" value="RHH_1"/>
    <property type="match status" value="1"/>
</dbReference>
<protein>
    <submittedName>
        <fullName evidence="3">CopG family transcriptional regulator</fullName>
    </submittedName>
</protein>
<dbReference type="InterPro" id="IPR052991">
    <property type="entry name" value="Non-func_TypeII_TA_Antitoxin"/>
</dbReference>
<reference evidence="3 4" key="1">
    <citation type="submission" date="2019-12" db="EMBL/GenBank/DDBJ databases">
        <title>Paraburkholderia acidiphila 7Q-K02 sp. nov and Paraburkholderia acidisoli DHF22 sp. nov., two strains isolated from forest soil.</title>
        <authorList>
            <person name="Gao Z."/>
            <person name="Qiu L."/>
        </authorList>
    </citation>
    <scope>NUCLEOTIDE SEQUENCE [LARGE SCALE GENOMIC DNA]</scope>
    <source>
        <strain evidence="3 4">DHF22</strain>
    </source>
</reference>
<organism evidence="3 4">
    <name type="scientific">Paraburkholderia acidisoli</name>
    <dbReference type="NCBI Taxonomy" id="2571748"/>
    <lineage>
        <taxon>Bacteria</taxon>
        <taxon>Pseudomonadati</taxon>
        <taxon>Pseudomonadota</taxon>
        <taxon>Betaproteobacteria</taxon>
        <taxon>Burkholderiales</taxon>
        <taxon>Burkholderiaceae</taxon>
        <taxon>Paraburkholderia</taxon>
    </lineage>
</organism>
<evidence type="ECO:0000259" key="2">
    <source>
        <dbReference type="Pfam" id="PF01402"/>
    </source>
</evidence>
<dbReference type="SUPFAM" id="SSF47598">
    <property type="entry name" value="Ribbon-helix-helix"/>
    <property type="match status" value="1"/>
</dbReference>
<dbReference type="InterPro" id="IPR002145">
    <property type="entry name" value="CopG"/>
</dbReference>
<accession>A0A7Z2GF60</accession>